<accession>G0N2B0</accession>
<organism evidence="4">
    <name type="scientific">Caenorhabditis brenneri</name>
    <name type="common">Nematode worm</name>
    <dbReference type="NCBI Taxonomy" id="135651"/>
    <lineage>
        <taxon>Eukaryota</taxon>
        <taxon>Metazoa</taxon>
        <taxon>Ecdysozoa</taxon>
        <taxon>Nematoda</taxon>
        <taxon>Chromadorea</taxon>
        <taxon>Rhabditida</taxon>
        <taxon>Rhabditina</taxon>
        <taxon>Rhabditomorpha</taxon>
        <taxon>Rhabditoidea</taxon>
        <taxon>Rhabditidae</taxon>
        <taxon>Peloderinae</taxon>
        <taxon>Caenorhabditis</taxon>
    </lineage>
</organism>
<feature type="region of interest" description="Disordered" evidence="2">
    <location>
        <begin position="281"/>
        <end position="300"/>
    </location>
</feature>
<gene>
    <name evidence="3" type="ORF">CAEBREN_14677</name>
</gene>
<feature type="region of interest" description="Disordered" evidence="2">
    <location>
        <begin position="310"/>
        <end position="342"/>
    </location>
</feature>
<evidence type="ECO:0000313" key="3">
    <source>
        <dbReference type="EMBL" id="EGT50778.1"/>
    </source>
</evidence>
<reference evidence="4" key="1">
    <citation type="submission" date="2011-07" db="EMBL/GenBank/DDBJ databases">
        <authorList>
            <consortium name="Caenorhabditis brenneri Sequencing and Analysis Consortium"/>
            <person name="Wilson R.K."/>
        </authorList>
    </citation>
    <scope>NUCLEOTIDE SEQUENCE [LARGE SCALE GENOMIC DNA]</scope>
    <source>
        <strain evidence="4">PB2801</strain>
    </source>
</reference>
<dbReference type="HOGENOM" id="CLU_515099_0_0_1"/>
<dbReference type="InParanoid" id="G0N2B0"/>
<sequence>MNREKYTDYLHRKIEHLEKTLFQVQDKYANFQQIVDKTRENEEKDVETCRKWILEQEQKDGKLHQELDTLKAQIESLKRRSYEKSIDDQEGLIQKVEELGESVEELKRTSVNHSNSFISKTREHEGEMKVISEWIIKEEAKDWEFMNTIDLVKLAIQNLKEEIDSGKVDQQLVLKSANSELKSIRGDFEESKKVQNGLFQRLCDLNSRIDETEFYAKQMCREVVEQKFIIQSLAQENRLLREENARFQKQISEAFRALREEVRGTDYTEFKTFLELKKAKKEDRAAEQQKSPAPISPPHTFLELKKATLEDHTTEQQKSPAPISPPSTNFGEFRQPNPSPSSVEIAEALSPLPAPANPVFQLSSSLKIVQEVLATWKQEDVEKKEADPQKDIVSTVTISMTPCQELPIQEAIIGEWKLVSSRVGVHSQETDILIKNVDNIKIDITGTRLTTYFSNGTSYLRSARFELGDTDSVENYWYIHKDSVISVDFKGDYKKTEVTERCTRSMQNGRLLMMNEIGGVSCTRVYERM</sequence>
<keyword evidence="4" id="KW-1185">Reference proteome</keyword>
<feature type="coiled-coil region" evidence="1">
    <location>
        <begin position="60"/>
        <end position="109"/>
    </location>
</feature>
<dbReference type="AlphaFoldDB" id="G0N2B0"/>
<dbReference type="eggNOG" id="ENOG502TJPE">
    <property type="taxonomic scope" value="Eukaryota"/>
</dbReference>
<dbReference type="OrthoDB" id="5815713at2759"/>
<dbReference type="Proteomes" id="UP000008068">
    <property type="component" value="Unassembled WGS sequence"/>
</dbReference>
<evidence type="ECO:0000313" key="4">
    <source>
        <dbReference type="Proteomes" id="UP000008068"/>
    </source>
</evidence>
<proteinExistence type="predicted"/>
<dbReference type="OMA" id="REHEGEM"/>
<keyword evidence="1" id="KW-0175">Coiled coil</keyword>
<evidence type="ECO:0000256" key="1">
    <source>
        <dbReference type="SAM" id="Coils"/>
    </source>
</evidence>
<evidence type="ECO:0000256" key="2">
    <source>
        <dbReference type="SAM" id="MobiDB-lite"/>
    </source>
</evidence>
<dbReference type="EMBL" id="GL379830">
    <property type="protein sequence ID" value="EGT50778.1"/>
    <property type="molecule type" value="Genomic_DNA"/>
</dbReference>
<name>G0N2B0_CAEBE</name>
<protein>
    <submittedName>
        <fullName evidence="3">Uncharacterized protein</fullName>
    </submittedName>
</protein>